<dbReference type="Proteomes" id="UP000663828">
    <property type="component" value="Unassembled WGS sequence"/>
</dbReference>
<dbReference type="EMBL" id="CAJNOR010001612">
    <property type="protein sequence ID" value="CAF1172059.1"/>
    <property type="molecule type" value="Genomic_DNA"/>
</dbReference>
<evidence type="ECO:0000313" key="1">
    <source>
        <dbReference type="EMBL" id="CAF1172059.1"/>
    </source>
</evidence>
<protein>
    <submittedName>
        <fullName evidence="1">Uncharacterized protein</fullName>
    </submittedName>
</protein>
<accession>A0A814UC66</accession>
<dbReference type="AlphaFoldDB" id="A0A814UC66"/>
<feature type="non-terminal residue" evidence="1">
    <location>
        <position position="41"/>
    </location>
</feature>
<organism evidence="1 2">
    <name type="scientific">Adineta ricciae</name>
    <name type="common">Rotifer</name>
    <dbReference type="NCBI Taxonomy" id="249248"/>
    <lineage>
        <taxon>Eukaryota</taxon>
        <taxon>Metazoa</taxon>
        <taxon>Spiralia</taxon>
        <taxon>Gnathifera</taxon>
        <taxon>Rotifera</taxon>
        <taxon>Eurotatoria</taxon>
        <taxon>Bdelloidea</taxon>
        <taxon>Adinetida</taxon>
        <taxon>Adinetidae</taxon>
        <taxon>Adineta</taxon>
    </lineage>
</organism>
<proteinExistence type="predicted"/>
<reference evidence="1" key="1">
    <citation type="submission" date="2021-02" db="EMBL/GenBank/DDBJ databases">
        <authorList>
            <person name="Nowell W R."/>
        </authorList>
    </citation>
    <scope>NUCLEOTIDE SEQUENCE</scope>
</reference>
<gene>
    <name evidence="1" type="ORF">XAT740_LOCUS22089</name>
</gene>
<sequence length="41" mass="4566">MGNSEARVKRGKTLSDSDVTELSNLSGFTPQQVREWHSGFL</sequence>
<name>A0A814UC66_ADIRI</name>
<keyword evidence="2" id="KW-1185">Reference proteome</keyword>
<evidence type="ECO:0000313" key="2">
    <source>
        <dbReference type="Proteomes" id="UP000663828"/>
    </source>
</evidence>
<comment type="caution">
    <text evidence="1">The sequence shown here is derived from an EMBL/GenBank/DDBJ whole genome shotgun (WGS) entry which is preliminary data.</text>
</comment>